<dbReference type="Proteomes" id="UP000052023">
    <property type="component" value="Unassembled WGS sequence"/>
</dbReference>
<evidence type="ECO:0000313" key="1">
    <source>
        <dbReference type="EMBL" id="KRR22143.1"/>
    </source>
</evidence>
<keyword evidence="2" id="KW-1185">Reference proteome</keyword>
<comment type="caution">
    <text evidence="1">The sequence shown here is derived from an EMBL/GenBank/DDBJ whole genome shotgun (WGS) entry which is preliminary data.</text>
</comment>
<gene>
    <name evidence="1" type="ORF">CQ13_29890</name>
</gene>
<accession>A0A0R3MVC0</accession>
<protein>
    <submittedName>
        <fullName evidence="1">Uncharacterized protein</fullName>
    </submittedName>
</protein>
<dbReference type="EMBL" id="LLYA01000167">
    <property type="protein sequence ID" value="KRR22143.1"/>
    <property type="molecule type" value="Genomic_DNA"/>
</dbReference>
<dbReference type="RefSeq" id="WP_057845381.1">
    <property type="nucleotide sequence ID" value="NZ_LLYA01000167.1"/>
</dbReference>
<name>A0A0R3MVC0_9BRAD</name>
<proteinExistence type="predicted"/>
<sequence>MAKPKNNRRSHFSRSAAIALHAEANKSDPFAAKRIAMTIARDGHKEAQETAKESKRLLDAGNARLARRTVADWLSNEQVLALVNLRDGLLDAQAQRRKPKKHLTMSMFVSKADLEAARAA</sequence>
<reference evidence="1 2" key="1">
    <citation type="submission" date="2014-03" db="EMBL/GenBank/DDBJ databases">
        <title>Bradyrhizobium valentinum sp. nov., isolated from effective nodules of Lupinus mariae-josephae, a lupine endemic of basic-lime soils in Eastern Spain.</title>
        <authorList>
            <person name="Duran D."/>
            <person name="Rey L."/>
            <person name="Navarro A."/>
            <person name="Busquets A."/>
            <person name="Imperial J."/>
            <person name="Ruiz-Argueso T."/>
        </authorList>
    </citation>
    <scope>NUCLEOTIDE SEQUENCE [LARGE SCALE GENOMIC DNA]</scope>
    <source>
        <strain evidence="1 2">Ro19</strain>
    </source>
</reference>
<dbReference type="AlphaFoldDB" id="A0A0R3MVC0"/>
<dbReference type="OrthoDB" id="10007679at2"/>
<evidence type="ECO:0000313" key="2">
    <source>
        <dbReference type="Proteomes" id="UP000052023"/>
    </source>
</evidence>
<organism evidence="1 2">
    <name type="scientific">Bradyrhizobium retamae</name>
    <dbReference type="NCBI Taxonomy" id="1300035"/>
    <lineage>
        <taxon>Bacteria</taxon>
        <taxon>Pseudomonadati</taxon>
        <taxon>Pseudomonadota</taxon>
        <taxon>Alphaproteobacteria</taxon>
        <taxon>Hyphomicrobiales</taxon>
        <taxon>Nitrobacteraceae</taxon>
        <taxon>Bradyrhizobium</taxon>
    </lineage>
</organism>